<name>A0A1M6Q150_9FIRM</name>
<dbReference type="STRING" id="1121322.SAMN02745136_01823"/>
<feature type="transmembrane region" description="Helical" evidence="1">
    <location>
        <begin position="12"/>
        <end position="30"/>
    </location>
</feature>
<dbReference type="RefSeq" id="WP_073274991.1">
    <property type="nucleotide sequence ID" value="NZ_FRAC01000009.1"/>
</dbReference>
<evidence type="ECO:0000256" key="1">
    <source>
        <dbReference type="SAM" id="Phobius"/>
    </source>
</evidence>
<feature type="transmembrane region" description="Helical" evidence="1">
    <location>
        <begin position="209"/>
        <end position="232"/>
    </location>
</feature>
<evidence type="ECO:0000313" key="3">
    <source>
        <dbReference type="Proteomes" id="UP000184386"/>
    </source>
</evidence>
<dbReference type="OrthoDB" id="1708260at2"/>
<feature type="transmembrane region" description="Helical" evidence="1">
    <location>
        <begin position="96"/>
        <end position="127"/>
    </location>
</feature>
<gene>
    <name evidence="2" type="ORF">SAMN02745136_01823</name>
</gene>
<dbReference type="EMBL" id="FRAC01000009">
    <property type="protein sequence ID" value="SHK13837.1"/>
    <property type="molecule type" value="Genomic_DNA"/>
</dbReference>
<accession>A0A1M6Q150</accession>
<feature type="transmembrane region" description="Helical" evidence="1">
    <location>
        <begin position="133"/>
        <end position="157"/>
    </location>
</feature>
<sequence>MNKIFHYELKRLVCSKFFAGILVICLAYGWQVLSTRTILGVSSTAPFSPWSYGEYLSELLPLLGIILLFLVWNISSGNSLRVQPLILATPVSKSRYLLVKVMAAAVAWLAAALCTVLLGLAFLLFLFGGAVPVAVLLLLSAIILLPVLLFMLGLFLLGSRLHPLLPVLLLLILAALSQFFLPASADILGKSFFTNYPLELGILDPPLSLPTSVIAGKLFYALGGVGMLFAALRLEEKKY</sequence>
<dbReference type="AlphaFoldDB" id="A0A1M6Q150"/>
<keyword evidence="1" id="KW-1133">Transmembrane helix</keyword>
<protein>
    <recommendedName>
        <fullName evidence="4">ABC-2 type transport system permease protein</fullName>
    </recommendedName>
</protein>
<keyword evidence="1" id="KW-0812">Transmembrane</keyword>
<keyword evidence="1" id="KW-0472">Membrane</keyword>
<evidence type="ECO:0008006" key="4">
    <source>
        <dbReference type="Google" id="ProtNLM"/>
    </source>
</evidence>
<reference evidence="2 3" key="1">
    <citation type="submission" date="2016-11" db="EMBL/GenBank/DDBJ databases">
        <authorList>
            <person name="Jaros S."/>
            <person name="Januszkiewicz K."/>
            <person name="Wedrychowicz H."/>
        </authorList>
    </citation>
    <scope>NUCLEOTIDE SEQUENCE [LARGE SCALE GENOMIC DNA]</scope>
    <source>
        <strain evidence="2 3">DSM 15929</strain>
    </source>
</reference>
<evidence type="ECO:0000313" key="2">
    <source>
        <dbReference type="EMBL" id="SHK13837.1"/>
    </source>
</evidence>
<proteinExistence type="predicted"/>
<feature type="transmembrane region" description="Helical" evidence="1">
    <location>
        <begin position="164"/>
        <end position="189"/>
    </location>
</feature>
<feature type="transmembrane region" description="Helical" evidence="1">
    <location>
        <begin position="55"/>
        <end position="75"/>
    </location>
</feature>
<keyword evidence="3" id="KW-1185">Reference proteome</keyword>
<dbReference type="Proteomes" id="UP000184386">
    <property type="component" value="Unassembled WGS sequence"/>
</dbReference>
<organism evidence="2 3">
    <name type="scientific">Anaerocolumna jejuensis DSM 15929</name>
    <dbReference type="NCBI Taxonomy" id="1121322"/>
    <lineage>
        <taxon>Bacteria</taxon>
        <taxon>Bacillati</taxon>
        <taxon>Bacillota</taxon>
        <taxon>Clostridia</taxon>
        <taxon>Lachnospirales</taxon>
        <taxon>Lachnospiraceae</taxon>
        <taxon>Anaerocolumna</taxon>
    </lineage>
</organism>